<evidence type="ECO:0000256" key="2">
    <source>
        <dbReference type="SAM" id="SignalP"/>
    </source>
</evidence>
<dbReference type="PANTHER" id="PTHR34853:SF1">
    <property type="entry name" value="LIPASE 5"/>
    <property type="match status" value="1"/>
</dbReference>
<keyword evidence="4" id="KW-1185">Reference proteome</keyword>
<evidence type="ECO:0008006" key="5">
    <source>
        <dbReference type="Google" id="ProtNLM"/>
    </source>
</evidence>
<feature type="region of interest" description="Disordered" evidence="1">
    <location>
        <begin position="43"/>
        <end position="83"/>
    </location>
</feature>
<dbReference type="InterPro" id="IPR029058">
    <property type="entry name" value="AB_hydrolase_fold"/>
</dbReference>
<dbReference type="AlphaFoldDB" id="A0A4Y6Q0M4"/>
<keyword evidence="2" id="KW-0732">Signal</keyword>
<protein>
    <recommendedName>
        <fullName evidence="5">Alpha/beta hydrolase</fullName>
    </recommendedName>
</protein>
<evidence type="ECO:0000313" key="4">
    <source>
        <dbReference type="Proteomes" id="UP000315995"/>
    </source>
</evidence>
<proteinExistence type="predicted"/>
<name>A0A4Y6Q0M4_PERCE</name>
<accession>A0A5B8YCY5</accession>
<dbReference type="PANTHER" id="PTHR34853">
    <property type="match status" value="1"/>
</dbReference>
<dbReference type="Proteomes" id="UP000315995">
    <property type="component" value="Chromosome"/>
</dbReference>
<feature type="signal peptide" evidence="2">
    <location>
        <begin position="1"/>
        <end position="19"/>
    </location>
</feature>
<dbReference type="RefSeq" id="WP_141200241.1">
    <property type="nucleotide sequence ID" value="NZ_CP041186.1"/>
</dbReference>
<dbReference type="GO" id="GO:0016042">
    <property type="term" value="P:lipid catabolic process"/>
    <property type="evidence" value="ECO:0007669"/>
    <property type="project" value="InterPro"/>
</dbReference>
<dbReference type="Gene3D" id="3.40.50.1820">
    <property type="entry name" value="alpha/beta hydrolase"/>
    <property type="match status" value="2"/>
</dbReference>
<organism evidence="3 4">
    <name type="scientific">Persicimonas caeni</name>
    <dbReference type="NCBI Taxonomy" id="2292766"/>
    <lineage>
        <taxon>Bacteria</taxon>
        <taxon>Deltaproteobacteria</taxon>
        <taxon>Bradymonadales</taxon>
        <taxon>Bradymonadaceae</taxon>
        <taxon>Persicimonas</taxon>
    </lineage>
</organism>
<dbReference type="PROSITE" id="PS51257">
    <property type="entry name" value="PROKAR_LIPOPROTEIN"/>
    <property type="match status" value="1"/>
</dbReference>
<dbReference type="Pfam" id="PF03583">
    <property type="entry name" value="LIP"/>
    <property type="match status" value="1"/>
</dbReference>
<accession>A0A4Y6Q0M4</accession>
<dbReference type="EMBL" id="CP041186">
    <property type="protein sequence ID" value="QDG53787.1"/>
    <property type="molecule type" value="Genomic_DNA"/>
</dbReference>
<sequence length="509" mass="53697">MLNARLLLVLILGCSAALVGCGDDSGNGQSNALQDTDISADAGDVSEDALGDGGHDGDVGEDSDADAPSCEAFPAPEIAGTTETDTLANAPARCGQPSHTWIEDPRLGEVTQIGVEKDFPAAFIEGILSSENINAPREIAHDARVVQYAYMTQDRGQLVEASAMVAFPTDRQPGAEPREVLLLLHGTTGFTDACAPSSDLASQGLAALLASFGYMVVAPDYIGLKGFADPTGFLHPYLVGQSTAISSLDAVRAAANLPSDKRGDWCLKPEVVAFGGSQGGHAALWVDRLAPYYARELELLGSVATVPPADMLGQMDRALEQFVNATGNTVAFLGTTASWYGVEDRLDEVFVSPYETDIPDALGSTCDFGDIAPDVSDTTDIFQQALVDAAVDDTLGSVEPWGCITAENGLTTTSVPRLEPTSDSYGVMFVVGENDELVHTPIERDAFVELCDQGMQMEFLECAGAGHGETTFFAMPEILDFVDARIDRVQFDDAAACQLTSPTTCRGTQ</sequence>
<dbReference type="SUPFAM" id="SSF53474">
    <property type="entry name" value="alpha/beta-Hydrolases"/>
    <property type="match status" value="1"/>
</dbReference>
<dbReference type="InterPro" id="IPR005152">
    <property type="entry name" value="Lipase_secreted"/>
</dbReference>
<reference evidence="3 4" key="1">
    <citation type="submission" date="2019-06" db="EMBL/GenBank/DDBJ databases">
        <title>Persicimonas caeni gen. nov., sp. nov., a predatory bacterium isolated from solar saltern.</title>
        <authorList>
            <person name="Wang S."/>
        </authorList>
    </citation>
    <scope>NUCLEOTIDE SEQUENCE [LARGE SCALE GENOMIC DNA]</scope>
    <source>
        <strain evidence="3 4">YN101</strain>
    </source>
</reference>
<evidence type="ECO:0000313" key="3">
    <source>
        <dbReference type="EMBL" id="QDG53787.1"/>
    </source>
</evidence>
<dbReference type="OrthoDB" id="9955at2"/>
<evidence type="ECO:0000256" key="1">
    <source>
        <dbReference type="SAM" id="MobiDB-lite"/>
    </source>
</evidence>
<gene>
    <name evidence="3" type="ORF">FIV42_24500</name>
</gene>
<dbReference type="GO" id="GO:0004806">
    <property type="term" value="F:triacylglycerol lipase activity"/>
    <property type="evidence" value="ECO:0007669"/>
    <property type="project" value="InterPro"/>
</dbReference>
<feature type="chain" id="PRO_5030106811" description="Alpha/beta hydrolase" evidence="2">
    <location>
        <begin position="20"/>
        <end position="509"/>
    </location>
</feature>